<dbReference type="InterPro" id="IPR009061">
    <property type="entry name" value="DNA-bd_dom_put_sf"/>
</dbReference>
<organism evidence="3 4">
    <name type="scientific">Frankia canadensis</name>
    <dbReference type="NCBI Taxonomy" id="1836972"/>
    <lineage>
        <taxon>Bacteria</taxon>
        <taxon>Bacillati</taxon>
        <taxon>Actinomycetota</taxon>
        <taxon>Actinomycetes</taxon>
        <taxon>Frankiales</taxon>
        <taxon>Frankiaceae</taxon>
        <taxon>Frankia</taxon>
    </lineage>
</organism>
<gene>
    <name evidence="3" type="ORF">FRACA_670031</name>
</gene>
<name>A0A2I2L082_9ACTN</name>
<dbReference type="RefSeq" id="WP_101835154.1">
    <property type="nucleotide sequence ID" value="NZ_FZMO01000533.1"/>
</dbReference>
<dbReference type="Pfam" id="PF13411">
    <property type="entry name" value="MerR_1"/>
    <property type="match status" value="1"/>
</dbReference>
<dbReference type="AlphaFoldDB" id="A0A2I2L082"/>
<dbReference type="InterPro" id="IPR000551">
    <property type="entry name" value="MerR-type_HTH_dom"/>
</dbReference>
<proteinExistence type="predicted"/>
<dbReference type="CDD" id="cd01109">
    <property type="entry name" value="HTH_YyaN"/>
    <property type="match status" value="1"/>
</dbReference>
<evidence type="ECO:0000313" key="3">
    <source>
        <dbReference type="EMBL" id="SNQ51324.1"/>
    </source>
</evidence>
<protein>
    <submittedName>
        <fullName evidence="3">Putative transcriptional regulator</fullName>
    </submittedName>
</protein>
<dbReference type="Proteomes" id="UP000234331">
    <property type="component" value="Unassembled WGS sequence"/>
</dbReference>
<accession>A0A2I2L082</accession>
<dbReference type="SMART" id="SM00422">
    <property type="entry name" value="HTH_MERR"/>
    <property type="match status" value="1"/>
</dbReference>
<evidence type="ECO:0000259" key="2">
    <source>
        <dbReference type="PROSITE" id="PS50937"/>
    </source>
</evidence>
<dbReference type="OrthoDB" id="9802944at2"/>
<dbReference type="PROSITE" id="PS00552">
    <property type="entry name" value="HTH_MERR_1"/>
    <property type="match status" value="1"/>
</dbReference>
<feature type="domain" description="HTH merR-type" evidence="2">
    <location>
        <begin position="36"/>
        <end position="106"/>
    </location>
</feature>
<evidence type="ECO:0000313" key="4">
    <source>
        <dbReference type="Proteomes" id="UP000234331"/>
    </source>
</evidence>
<keyword evidence="4" id="KW-1185">Reference proteome</keyword>
<dbReference type="SUPFAM" id="SSF46955">
    <property type="entry name" value="Putative DNA-binding domain"/>
    <property type="match status" value="1"/>
</dbReference>
<dbReference type="PROSITE" id="PS50937">
    <property type="entry name" value="HTH_MERR_2"/>
    <property type="match status" value="1"/>
</dbReference>
<dbReference type="PANTHER" id="PTHR30204">
    <property type="entry name" value="REDOX-CYCLING DRUG-SENSING TRANSCRIPTIONAL ACTIVATOR SOXR"/>
    <property type="match status" value="1"/>
</dbReference>
<dbReference type="EMBL" id="FZMO01000533">
    <property type="protein sequence ID" value="SNQ51324.1"/>
    <property type="molecule type" value="Genomic_DNA"/>
</dbReference>
<reference evidence="3 4" key="1">
    <citation type="submission" date="2017-06" db="EMBL/GenBank/DDBJ databases">
        <authorList>
            <person name="Kim H.J."/>
            <person name="Triplett B.A."/>
        </authorList>
    </citation>
    <scope>NUCLEOTIDE SEQUENCE [LARGE SCALE GENOMIC DNA]</scope>
    <source>
        <strain evidence="3">FRACA_ARgP5</strain>
    </source>
</reference>
<dbReference type="GO" id="GO:0003677">
    <property type="term" value="F:DNA binding"/>
    <property type="evidence" value="ECO:0007669"/>
    <property type="project" value="UniProtKB-KW"/>
</dbReference>
<dbReference type="PANTHER" id="PTHR30204:SF98">
    <property type="entry name" value="HTH-TYPE TRANSCRIPTIONAL REGULATOR ADHR"/>
    <property type="match status" value="1"/>
</dbReference>
<evidence type="ECO:0000256" key="1">
    <source>
        <dbReference type="ARBA" id="ARBA00023125"/>
    </source>
</evidence>
<sequence length="155" mass="17417">MATLEVPATRTSPICQPLPARIEDGAGSGGTDDPGSFTIAEAAAATGVSVHTLRYYERAGLMRDPVARASSRHRRYTEDDVQWVTFLTRLRLTGMPIREMARYARLASAGESSKPERLALLTEHRRRVLEQLDEVQRNLALIDYKIAFYQERIAR</sequence>
<keyword evidence="1" id="KW-0238">DNA-binding</keyword>
<dbReference type="Gene3D" id="1.10.1660.10">
    <property type="match status" value="1"/>
</dbReference>
<dbReference type="InterPro" id="IPR047057">
    <property type="entry name" value="MerR_fam"/>
</dbReference>
<dbReference type="GO" id="GO:0003700">
    <property type="term" value="F:DNA-binding transcription factor activity"/>
    <property type="evidence" value="ECO:0007669"/>
    <property type="project" value="InterPro"/>
</dbReference>
<dbReference type="PRINTS" id="PR00040">
    <property type="entry name" value="HTHMERR"/>
</dbReference>